<dbReference type="EMBL" id="VLKK01000004">
    <property type="protein sequence ID" value="TWH95064.1"/>
    <property type="molecule type" value="Genomic_DNA"/>
</dbReference>
<organism evidence="3 4">
    <name type="scientific">Sphingobium wenxiniae (strain DSM 21828 / CGMCC 1.7748 / JZ-1)</name>
    <dbReference type="NCBI Taxonomy" id="595605"/>
    <lineage>
        <taxon>Bacteria</taxon>
        <taxon>Pseudomonadati</taxon>
        <taxon>Pseudomonadota</taxon>
        <taxon>Alphaproteobacteria</taxon>
        <taxon>Sphingomonadales</taxon>
        <taxon>Sphingomonadaceae</taxon>
        <taxon>Sphingobium</taxon>
    </lineage>
</organism>
<feature type="signal peptide" evidence="2">
    <location>
        <begin position="1"/>
        <end position="24"/>
    </location>
</feature>
<dbReference type="Proteomes" id="UP000316624">
    <property type="component" value="Unassembled WGS sequence"/>
</dbReference>
<accession>A0A562KI92</accession>
<feature type="chain" id="PRO_5022020679" evidence="2">
    <location>
        <begin position="25"/>
        <end position="219"/>
    </location>
</feature>
<feature type="compositionally biased region" description="Polar residues" evidence="1">
    <location>
        <begin position="184"/>
        <end position="198"/>
    </location>
</feature>
<protein>
    <submittedName>
        <fullName evidence="3">Pilus assembly protein CpaD</fullName>
    </submittedName>
</protein>
<proteinExistence type="predicted"/>
<name>A0A562KI92_SPHWJ</name>
<evidence type="ECO:0000313" key="4">
    <source>
        <dbReference type="Proteomes" id="UP000316624"/>
    </source>
</evidence>
<evidence type="ECO:0000313" key="3">
    <source>
        <dbReference type="EMBL" id="TWH95064.1"/>
    </source>
</evidence>
<dbReference type="RefSeq" id="WP_021245592.1">
    <property type="nucleotide sequence ID" value="NZ_JACIIY010000002.1"/>
</dbReference>
<keyword evidence="2" id="KW-0732">Signal</keyword>
<comment type="caution">
    <text evidence="3">The sequence shown here is derived from an EMBL/GenBank/DDBJ whole genome shotgun (WGS) entry which is preliminary data.</text>
</comment>
<evidence type="ECO:0000256" key="2">
    <source>
        <dbReference type="SAM" id="SignalP"/>
    </source>
</evidence>
<sequence length="219" mass="22612">MTSLSTKSIVRLGVIALMALPATADARARSGPNRSVDSVHQPVVSHAAYTFDVQGGMDGGLSASEAGRLNEWFVSIGVGYGDRVSLAGDPGYYSAALRDGIANVVARYGLLVDEDSSAVAGSAPQGSVRLIVRRAMASVPGCPDWRSKPEADPGLGVSSNYGCSVNSNMAAMIANPEDLVRGQASESDLRTATSNRAISTYREKAPTGSGGLKSQYGGQ</sequence>
<keyword evidence="4" id="KW-1185">Reference proteome</keyword>
<gene>
    <name evidence="3" type="ORF">IQ35_01316</name>
</gene>
<evidence type="ECO:0000256" key="1">
    <source>
        <dbReference type="SAM" id="MobiDB-lite"/>
    </source>
</evidence>
<feature type="region of interest" description="Disordered" evidence="1">
    <location>
        <begin position="182"/>
        <end position="219"/>
    </location>
</feature>
<dbReference type="AlphaFoldDB" id="A0A562KI92"/>
<reference evidence="3 4" key="1">
    <citation type="journal article" date="2015" name="Stand. Genomic Sci.">
        <title>Genomic Encyclopedia of Bacterial and Archaeal Type Strains, Phase III: the genomes of soil and plant-associated and newly described type strains.</title>
        <authorList>
            <person name="Whitman W.B."/>
            <person name="Woyke T."/>
            <person name="Klenk H.P."/>
            <person name="Zhou Y."/>
            <person name="Lilburn T.G."/>
            <person name="Beck B.J."/>
            <person name="De Vos P."/>
            <person name="Vandamme P."/>
            <person name="Eisen J.A."/>
            <person name="Garrity G."/>
            <person name="Hugenholtz P."/>
            <person name="Kyrpides N.C."/>
        </authorList>
    </citation>
    <scope>NUCLEOTIDE SEQUENCE [LARGE SCALE GENOMIC DNA]</scope>
    <source>
        <strain evidence="3 4">CGMCC 1.7748</strain>
    </source>
</reference>
<dbReference type="Pfam" id="PF09476">
    <property type="entry name" value="Pilus_CpaD"/>
    <property type="match status" value="1"/>
</dbReference>
<dbReference type="InterPro" id="IPR019027">
    <property type="entry name" value="Pilus_biogenesis_CpaD-related"/>
</dbReference>